<evidence type="ECO:0000256" key="2">
    <source>
        <dbReference type="ARBA" id="ARBA00023186"/>
    </source>
</evidence>
<keyword evidence="3" id="KW-0996">Nickel insertion</keyword>
<sequence>MKALFPRRSDWVDAIVINTAGGLTGGDKLDIDACVGAGSRMSLTTQAAERAYKASADVARVSTKLCVEDSARMHWLPQELILFEGAALKRRLQIALQGKAELLMVEPVVFGRVAMGEELTNVQFQDRIEIRRDGVPLYMDALNLTGDLRAQMARVAGGAGAMASVVLVAPNAEAHLKPLRKLLPESGGASLLAEDLLALRLLASDSFELRRALLPILDRLSGDRLPTSWRL</sequence>
<evidence type="ECO:0000313" key="4">
    <source>
        <dbReference type="EMBL" id="SMX27395.1"/>
    </source>
</evidence>
<gene>
    <name evidence="3 4" type="primary">ureD</name>
    <name evidence="4" type="ORF">TRP8649_01500</name>
</gene>
<comment type="similarity">
    <text evidence="1 3">Belongs to the UreD family.</text>
</comment>
<name>A0A238JAF8_9RHOB</name>
<comment type="function">
    <text evidence="3">Required for maturation of urease via the functional incorporation of the urease nickel metallocenter.</text>
</comment>
<dbReference type="PANTHER" id="PTHR33643">
    <property type="entry name" value="UREASE ACCESSORY PROTEIN D"/>
    <property type="match status" value="1"/>
</dbReference>
<evidence type="ECO:0000313" key="5">
    <source>
        <dbReference type="Proteomes" id="UP000225972"/>
    </source>
</evidence>
<keyword evidence="5" id="KW-1185">Reference proteome</keyword>
<evidence type="ECO:0000256" key="3">
    <source>
        <dbReference type="HAMAP-Rule" id="MF_01384"/>
    </source>
</evidence>
<dbReference type="HAMAP" id="MF_01384">
    <property type="entry name" value="UreD"/>
    <property type="match status" value="1"/>
</dbReference>
<accession>A0A238JAF8</accession>
<reference evidence="5" key="1">
    <citation type="submission" date="2017-05" db="EMBL/GenBank/DDBJ databases">
        <authorList>
            <person name="Rodrigo-Torres L."/>
            <person name="Arahal R. D."/>
            <person name="Lucena T."/>
        </authorList>
    </citation>
    <scope>NUCLEOTIDE SEQUENCE [LARGE SCALE GENOMIC DNA]</scope>
    <source>
        <strain evidence="5">CECT 8649</strain>
    </source>
</reference>
<dbReference type="AlphaFoldDB" id="A0A238JAF8"/>
<dbReference type="Proteomes" id="UP000225972">
    <property type="component" value="Unassembled WGS sequence"/>
</dbReference>
<dbReference type="InterPro" id="IPR002669">
    <property type="entry name" value="UreD"/>
</dbReference>
<dbReference type="Pfam" id="PF01774">
    <property type="entry name" value="UreD"/>
    <property type="match status" value="1"/>
</dbReference>
<comment type="subcellular location">
    <subcellularLocation>
        <location evidence="3">Cytoplasm</location>
    </subcellularLocation>
</comment>
<dbReference type="GO" id="GO:0005737">
    <property type="term" value="C:cytoplasm"/>
    <property type="evidence" value="ECO:0007669"/>
    <property type="project" value="UniProtKB-SubCell"/>
</dbReference>
<keyword evidence="3" id="KW-0963">Cytoplasm</keyword>
<comment type="subunit">
    <text evidence="3">UreD, UreF and UreG form a complex that acts as a GTP-hydrolysis-dependent molecular chaperone, activating the urease apoprotein by helping to assemble the nickel containing metallocenter of UreC. The UreE protein probably delivers the nickel.</text>
</comment>
<dbReference type="PANTHER" id="PTHR33643:SF1">
    <property type="entry name" value="UREASE ACCESSORY PROTEIN D"/>
    <property type="match status" value="1"/>
</dbReference>
<organism evidence="4 5">
    <name type="scientific">Pelagimonas phthalicica</name>
    <dbReference type="NCBI Taxonomy" id="1037362"/>
    <lineage>
        <taxon>Bacteria</taxon>
        <taxon>Pseudomonadati</taxon>
        <taxon>Pseudomonadota</taxon>
        <taxon>Alphaproteobacteria</taxon>
        <taxon>Rhodobacterales</taxon>
        <taxon>Roseobacteraceae</taxon>
        <taxon>Pelagimonas</taxon>
    </lineage>
</organism>
<dbReference type="EMBL" id="FXXP01000001">
    <property type="protein sequence ID" value="SMX27395.1"/>
    <property type="molecule type" value="Genomic_DNA"/>
</dbReference>
<evidence type="ECO:0000256" key="1">
    <source>
        <dbReference type="ARBA" id="ARBA00007177"/>
    </source>
</evidence>
<keyword evidence="2 3" id="KW-0143">Chaperone</keyword>
<dbReference type="GO" id="GO:0016151">
    <property type="term" value="F:nickel cation binding"/>
    <property type="evidence" value="ECO:0007669"/>
    <property type="project" value="UniProtKB-UniRule"/>
</dbReference>
<protein>
    <recommendedName>
        <fullName evidence="3">Urease accessory protein UreD</fullName>
    </recommendedName>
</protein>
<proteinExistence type="inferred from homology"/>